<evidence type="ECO:0000256" key="1">
    <source>
        <dbReference type="SAM" id="MobiDB-lite"/>
    </source>
</evidence>
<dbReference type="RefSeq" id="WP_179427336.1">
    <property type="nucleotide sequence ID" value="NZ_JACBZP010000001.1"/>
</dbReference>
<proteinExistence type="predicted"/>
<comment type="caution">
    <text evidence="2">The sequence shown here is derived from an EMBL/GenBank/DDBJ whole genome shotgun (WGS) entry which is preliminary data.</text>
</comment>
<dbReference type="AlphaFoldDB" id="A0A7Z0ACG8"/>
<organism evidence="2 3">
    <name type="scientific">Spelaeicoccus albus</name>
    <dbReference type="NCBI Taxonomy" id="1280376"/>
    <lineage>
        <taxon>Bacteria</taxon>
        <taxon>Bacillati</taxon>
        <taxon>Actinomycetota</taxon>
        <taxon>Actinomycetes</taxon>
        <taxon>Micrococcales</taxon>
        <taxon>Brevibacteriaceae</taxon>
        <taxon>Spelaeicoccus</taxon>
    </lineage>
</organism>
<dbReference type="InterPro" id="IPR025444">
    <property type="entry name" value="Monooxy_af470"/>
</dbReference>
<dbReference type="Proteomes" id="UP000539111">
    <property type="component" value="Unassembled WGS sequence"/>
</dbReference>
<dbReference type="EMBL" id="JACBZP010000001">
    <property type="protein sequence ID" value="NYI67400.1"/>
    <property type="molecule type" value="Genomic_DNA"/>
</dbReference>
<dbReference type="Pfam" id="PF13826">
    <property type="entry name" value="Monooxy_af470-like"/>
    <property type="match status" value="1"/>
</dbReference>
<evidence type="ECO:0008006" key="4">
    <source>
        <dbReference type="Google" id="ProtNLM"/>
    </source>
</evidence>
<accession>A0A7Z0ACG8</accession>
<protein>
    <recommendedName>
        <fullName evidence="4">DUF4188 domain-containing protein</fullName>
    </recommendedName>
</protein>
<feature type="region of interest" description="Disordered" evidence="1">
    <location>
        <begin position="134"/>
        <end position="170"/>
    </location>
</feature>
<name>A0A7Z0ACG8_9MICO</name>
<reference evidence="2 3" key="1">
    <citation type="submission" date="2020-07" db="EMBL/GenBank/DDBJ databases">
        <title>Sequencing the genomes of 1000 actinobacteria strains.</title>
        <authorList>
            <person name="Klenk H.-P."/>
        </authorList>
    </citation>
    <scope>NUCLEOTIDE SEQUENCE [LARGE SCALE GENOMIC DNA]</scope>
    <source>
        <strain evidence="2 3">DSM 26341</strain>
    </source>
</reference>
<gene>
    <name evidence="2" type="ORF">BJY26_001706</name>
</gene>
<keyword evidence="3" id="KW-1185">Reference proteome</keyword>
<evidence type="ECO:0000313" key="2">
    <source>
        <dbReference type="EMBL" id="NYI67400.1"/>
    </source>
</evidence>
<evidence type="ECO:0000313" key="3">
    <source>
        <dbReference type="Proteomes" id="UP000539111"/>
    </source>
</evidence>
<sequence>MRIDRRTHHHDGDLVVFLIGMTINKVWRPDLWMPSFAAMPRMLRELAGERDSGLLGYRYLLEGLNPVVIQYWDSLDKLYAYASNPDAEHRPAWGAFNRRAAKAPNAVGIWHETFSVDRAESVYNGTPPLGLAKFTSSTPISRGNRARSRLAAVRNSAPHPDGSAESAPGP</sequence>